<sequence length="70" mass="7878">MSTTKQVGRSAESNNLLNGLSFMSMNSLISIHRIASAFFLDLTSTFHYFIAILGFNILKKFLKLMMVQTS</sequence>
<reference evidence="2" key="1">
    <citation type="submission" date="2014-12" db="EMBL/GenBank/DDBJ databases">
        <title>Insight into the proteome of Arion vulgaris.</title>
        <authorList>
            <person name="Aradska J."/>
            <person name="Bulat T."/>
            <person name="Smidak R."/>
            <person name="Sarate P."/>
            <person name="Gangsoo J."/>
            <person name="Sialana F."/>
            <person name="Bilban M."/>
            <person name="Lubec G."/>
        </authorList>
    </citation>
    <scope>NUCLEOTIDE SEQUENCE</scope>
    <source>
        <tissue evidence="2">Skin</tissue>
    </source>
</reference>
<keyword evidence="1" id="KW-0472">Membrane</keyword>
<dbReference type="EMBL" id="HACG01042781">
    <property type="protein sequence ID" value="CEK89646.1"/>
    <property type="molecule type" value="Transcribed_RNA"/>
</dbReference>
<organism evidence="2">
    <name type="scientific">Arion vulgaris</name>
    <dbReference type="NCBI Taxonomy" id="1028688"/>
    <lineage>
        <taxon>Eukaryota</taxon>
        <taxon>Metazoa</taxon>
        <taxon>Spiralia</taxon>
        <taxon>Lophotrochozoa</taxon>
        <taxon>Mollusca</taxon>
        <taxon>Gastropoda</taxon>
        <taxon>Heterobranchia</taxon>
        <taxon>Euthyneura</taxon>
        <taxon>Panpulmonata</taxon>
        <taxon>Eupulmonata</taxon>
        <taxon>Stylommatophora</taxon>
        <taxon>Helicina</taxon>
        <taxon>Arionoidea</taxon>
        <taxon>Arionidae</taxon>
        <taxon>Arion</taxon>
    </lineage>
</organism>
<keyword evidence="1" id="KW-0812">Transmembrane</keyword>
<evidence type="ECO:0000256" key="1">
    <source>
        <dbReference type="SAM" id="Phobius"/>
    </source>
</evidence>
<gene>
    <name evidence="2" type="primary">ORF172178</name>
</gene>
<keyword evidence="1" id="KW-1133">Transmembrane helix</keyword>
<protein>
    <submittedName>
        <fullName evidence="2">Uncharacterized protein</fullName>
    </submittedName>
</protein>
<evidence type="ECO:0000313" key="2">
    <source>
        <dbReference type="EMBL" id="CEK89646.1"/>
    </source>
</evidence>
<proteinExistence type="predicted"/>
<dbReference type="AlphaFoldDB" id="A0A0B7BBH7"/>
<feature type="transmembrane region" description="Helical" evidence="1">
    <location>
        <begin position="34"/>
        <end position="58"/>
    </location>
</feature>
<name>A0A0B7BBH7_9EUPU</name>
<accession>A0A0B7BBH7</accession>